<dbReference type="GO" id="GO:0003964">
    <property type="term" value="F:RNA-directed DNA polymerase activity"/>
    <property type="evidence" value="ECO:0007669"/>
    <property type="project" value="UniProtKB-KW"/>
</dbReference>
<evidence type="ECO:0000313" key="2">
    <source>
        <dbReference type="Proteomes" id="UP000198211"/>
    </source>
</evidence>
<keyword evidence="1" id="KW-0808">Transferase</keyword>
<gene>
    <name evidence="1" type="ORF">PHMEG_00011121</name>
</gene>
<comment type="caution">
    <text evidence="1">The sequence shown here is derived from an EMBL/GenBank/DDBJ whole genome shotgun (WGS) entry which is preliminary data.</text>
</comment>
<accession>A0A225WDP5</accession>
<organism evidence="1 2">
    <name type="scientific">Phytophthora megakarya</name>
    <dbReference type="NCBI Taxonomy" id="4795"/>
    <lineage>
        <taxon>Eukaryota</taxon>
        <taxon>Sar</taxon>
        <taxon>Stramenopiles</taxon>
        <taxon>Oomycota</taxon>
        <taxon>Peronosporomycetes</taxon>
        <taxon>Peronosporales</taxon>
        <taxon>Peronosporaceae</taxon>
        <taxon>Phytophthora</taxon>
    </lineage>
</organism>
<protein>
    <submittedName>
        <fullName evidence="1">Reverse transcriptase</fullName>
    </submittedName>
</protein>
<keyword evidence="1" id="KW-0548">Nucleotidyltransferase</keyword>
<keyword evidence="1" id="KW-0695">RNA-directed DNA polymerase</keyword>
<dbReference type="AlphaFoldDB" id="A0A225WDP5"/>
<name>A0A225WDP5_9STRA</name>
<proteinExistence type="predicted"/>
<dbReference type="Proteomes" id="UP000198211">
    <property type="component" value="Unassembled WGS sequence"/>
</dbReference>
<reference evidence="2" key="1">
    <citation type="submission" date="2017-03" db="EMBL/GenBank/DDBJ databases">
        <title>Phytopthora megakarya and P. palmivora, two closely related causual agents of cacao black pod achieved similar genome size and gene model numbers by different mechanisms.</title>
        <authorList>
            <person name="Ali S."/>
            <person name="Shao J."/>
            <person name="Larry D.J."/>
            <person name="Kronmiller B."/>
            <person name="Shen D."/>
            <person name="Strem M.D."/>
            <person name="Melnick R.L."/>
            <person name="Guiltinan M.J."/>
            <person name="Tyler B.M."/>
            <person name="Meinhardt L.W."/>
            <person name="Bailey B.A."/>
        </authorList>
    </citation>
    <scope>NUCLEOTIDE SEQUENCE [LARGE SCALE GENOMIC DNA]</scope>
    <source>
        <strain evidence="2">zdho120</strain>
    </source>
</reference>
<keyword evidence="2" id="KW-1185">Reference proteome</keyword>
<dbReference type="OrthoDB" id="10630827at2759"/>
<evidence type="ECO:0000313" key="1">
    <source>
        <dbReference type="EMBL" id="OWZ15269.1"/>
    </source>
</evidence>
<dbReference type="EMBL" id="NBNE01001161">
    <property type="protein sequence ID" value="OWZ15269.1"/>
    <property type="molecule type" value="Genomic_DNA"/>
</dbReference>
<sequence>MNVRAIHPHTRLDRLVCLWAGKRRWCQPRHVYKAAAQAAGRSRGKRNIAHRLENRSAEDPDIHESLLKLSWQEMRRITGISVWGEQVLHRLKLRAFRIWDPTTGHQGCPIEECHQFQPGLGTFSGSVLLLLSGAPFTRRGYHWE</sequence>